<organism evidence="4 5">
    <name type="scientific">Candida verbasci</name>
    <dbReference type="NCBI Taxonomy" id="1227364"/>
    <lineage>
        <taxon>Eukaryota</taxon>
        <taxon>Fungi</taxon>
        <taxon>Dikarya</taxon>
        <taxon>Ascomycota</taxon>
        <taxon>Saccharomycotina</taxon>
        <taxon>Pichiomycetes</taxon>
        <taxon>Debaryomycetaceae</taxon>
        <taxon>Candida/Lodderomyces clade</taxon>
        <taxon>Candida</taxon>
    </lineage>
</organism>
<dbReference type="OrthoDB" id="282973at2759"/>
<name>A0A9W4U1M8_9ASCO</name>
<protein>
    <recommendedName>
        <fullName evidence="3">Calcineurin-like phosphoesterase domain-containing protein</fullName>
    </recommendedName>
</protein>
<dbReference type="PANTHER" id="PTHR10340">
    <property type="entry name" value="SPHINGOMYELIN PHOSPHODIESTERASE"/>
    <property type="match status" value="1"/>
</dbReference>
<dbReference type="InterPro" id="IPR029052">
    <property type="entry name" value="Metallo-depent_PP-like"/>
</dbReference>
<proteinExistence type="predicted"/>
<sequence>MIIKSVVVIVLTTVLFLTTPYFKNFIGFNTISDLVVPRPINHKDVARPTNHDLTDEIIKSLDIEETSFIYHNLDKLSKLKGNKCDQCKQRMKFAKSLIDENPDMKHLITLMLHRDHLREGISTYDWFKIYQNFFVTTNSQNFIKLGDNLESGYSLESSINFFDNDFLNLIKHFNLSSDLDLEYYCYFREHKACELPKTPNLQELINIESWFPAKDPKYGLQPSYKNNSEIFNVLHVSDFHLQLRYQVGSEANCTNLPCALPESFNEYLPDNYNFTTYNKNLEPSTNQFEFSFYPRGKYDNLNYTKGEYFNITHYLGWDFHSSPATPFGAYLADAPEILINSSLIDMAKLHKEKNFEIFLFTGDLVDHDGIHCTANVTKYVETRVFNLIKNYLHNMTIIPSLGNHDSYPYGQVAPLEFDEHNHYQYNTEEIIKNWINNEWFDEKDANDLKKHYSGFSYITNRGLKIISLNSNAYFRDNLWAYIDQTTKPDLFGQWKFLIDELVESEKNNQRVWILAHVPPNTDTLPIQSHIFARIIKRFSPYTIAHLFFGHTHRDHFSILYDVDSIKIAKEENVVNMAYIAQSVSPFKNFNPSFKWYEVETESFNIRNSYNQFTKLNDTFVNDGNEPIWEYEYSARELYDPNHEWPKNAPLNGTFWHRFVVEILLNTDDIEFAQKFINHQYRLSPLTPKCDNNNKLSNECYNENNCYLNFHSDDVINCLRSN</sequence>
<accession>A0A9W4U1M8</accession>
<evidence type="ECO:0000313" key="5">
    <source>
        <dbReference type="Proteomes" id="UP001152885"/>
    </source>
</evidence>
<keyword evidence="5" id="KW-1185">Reference proteome</keyword>
<keyword evidence="2" id="KW-0325">Glycoprotein</keyword>
<dbReference type="Gene3D" id="3.60.21.10">
    <property type="match status" value="1"/>
</dbReference>
<dbReference type="GO" id="GO:0008081">
    <property type="term" value="F:phosphoric diester hydrolase activity"/>
    <property type="evidence" value="ECO:0007669"/>
    <property type="project" value="TreeGrafter"/>
</dbReference>
<dbReference type="SUPFAM" id="SSF56300">
    <property type="entry name" value="Metallo-dependent phosphatases"/>
    <property type="match status" value="1"/>
</dbReference>
<dbReference type="CDD" id="cd00842">
    <property type="entry name" value="MPP_ASMase"/>
    <property type="match status" value="1"/>
</dbReference>
<gene>
    <name evidence="4" type="ORF">CANVERA_P5037</name>
</gene>
<dbReference type="InterPro" id="IPR004843">
    <property type="entry name" value="Calcineurin-like_PHP"/>
</dbReference>
<evidence type="ECO:0000256" key="1">
    <source>
        <dbReference type="ARBA" id="ARBA00022801"/>
    </source>
</evidence>
<evidence type="ECO:0000256" key="2">
    <source>
        <dbReference type="ARBA" id="ARBA00023180"/>
    </source>
</evidence>
<evidence type="ECO:0000313" key="4">
    <source>
        <dbReference type="EMBL" id="CAI5760528.1"/>
    </source>
</evidence>
<keyword evidence="1" id="KW-0378">Hydrolase</keyword>
<evidence type="ECO:0000259" key="3">
    <source>
        <dbReference type="Pfam" id="PF00149"/>
    </source>
</evidence>
<reference evidence="4" key="1">
    <citation type="submission" date="2022-12" db="EMBL/GenBank/DDBJ databases">
        <authorList>
            <person name="Brejova B."/>
        </authorList>
    </citation>
    <scope>NUCLEOTIDE SEQUENCE</scope>
</reference>
<dbReference type="InterPro" id="IPR041805">
    <property type="entry name" value="ASMase/PPN1_MPP"/>
</dbReference>
<dbReference type="PANTHER" id="PTHR10340:SF27">
    <property type="entry name" value="ACL091CP"/>
    <property type="match status" value="1"/>
</dbReference>
<dbReference type="AlphaFoldDB" id="A0A9W4U1M8"/>
<feature type="domain" description="Calcineurin-like phosphoesterase" evidence="3">
    <location>
        <begin position="347"/>
        <end position="553"/>
    </location>
</feature>
<dbReference type="Pfam" id="PF00149">
    <property type="entry name" value="Metallophos"/>
    <property type="match status" value="1"/>
</dbReference>
<dbReference type="EMBL" id="CANTUO010000007">
    <property type="protein sequence ID" value="CAI5760528.1"/>
    <property type="molecule type" value="Genomic_DNA"/>
</dbReference>
<dbReference type="Proteomes" id="UP001152885">
    <property type="component" value="Unassembled WGS sequence"/>
</dbReference>
<comment type="caution">
    <text evidence="4">The sequence shown here is derived from an EMBL/GenBank/DDBJ whole genome shotgun (WGS) entry which is preliminary data.</text>
</comment>